<dbReference type="RefSeq" id="WP_183565270.1">
    <property type="nucleotide sequence ID" value="NZ_JACHOP010000002.1"/>
</dbReference>
<evidence type="ECO:0008006" key="3">
    <source>
        <dbReference type="Google" id="ProtNLM"/>
    </source>
</evidence>
<organism evidence="1 2">
    <name type="scientific">Methylorubrum rhodinum</name>
    <dbReference type="NCBI Taxonomy" id="29428"/>
    <lineage>
        <taxon>Bacteria</taxon>
        <taxon>Pseudomonadati</taxon>
        <taxon>Pseudomonadota</taxon>
        <taxon>Alphaproteobacteria</taxon>
        <taxon>Hyphomicrobiales</taxon>
        <taxon>Methylobacteriaceae</taxon>
        <taxon>Methylorubrum</taxon>
    </lineage>
</organism>
<evidence type="ECO:0000313" key="2">
    <source>
        <dbReference type="Proteomes" id="UP000583454"/>
    </source>
</evidence>
<name>A0A840ZFQ8_9HYPH</name>
<keyword evidence="2" id="KW-1185">Reference proteome</keyword>
<dbReference type="AlphaFoldDB" id="A0A840ZFQ8"/>
<protein>
    <recommendedName>
        <fullName evidence="3">Type II toxin-antitoxin system HicA family toxin</fullName>
    </recommendedName>
</protein>
<dbReference type="SUPFAM" id="SSF54786">
    <property type="entry name" value="YcfA/nrd intein domain"/>
    <property type="match status" value="1"/>
</dbReference>
<comment type="caution">
    <text evidence="1">The sequence shown here is derived from an EMBL/GenBank/DDBJ whole genome shotgun (WGS) entry which is preliminary data.</text>
</comment>
<gene>
    <name evidence="1" type="ORF">HNR00_000816</name>
</gene>
<proteinExistence type="predicted"/>
<evidence type="ECO:0000313" key="1">
    <source>
        <dbReference type="EMBL" id="MBB5756120.1"/>
    </source>
</evidence>
<dbReference type="Gene3D" id="3.30.920.30">
    <property type="entry name" value="Hypothetical protein"/>
    <property type="match status" value="1"/>
</dbReference>
<dbReference type="Proteomes" id="UP000583454">
    <property type="component" value="Unassembled WGS sequence"/>
</dbReference>
<sequence length="64" mass="7020">MPKVETSFRAIIDRLMAEGWVSEGGTKHEKFAHAAKPGIKIMVPRHRVLSPGVARNIAKAAGWL</sequence>
<dbReference type="InterPro" id="IPR038570">
    <property type="entry name" value="HicA_sf"/>
</dbReference>
<accession>A0A840ZFQ8</accession>
<reference evidence="1 2" key="1">
    <citation type="submission" date="2020-08" db="EMBL/GenBank/DDBJ databases">
        <title>Genomic Encyclopedia of Type Strains, Phase IV (KMG-IV): sequencing the most valuable type-strain genomes for metagenomic binning, comparative biology and taxonomic classification.</title>
        <authorList>
            <person name="Goeker M."/>
        </authorList>
    </citation>
    <scope>NUCLEOTIDE SEQUENCE [LARGE SCALE GENOMIC DNA]</scope>
    <source>
        <strain evidence="1 2">DSM 2163</strain>
    </source>
</reference>
<dbReference type="EMBL" id="JACHOP010000002">
    <property type="protein sequence ID" value="MBB5756120.1"/>
    <property type="molecule type" value="Genomic_DNA"/>
</dbReference>